<protein>
    <submittedName>
        <fullName evidence="1">DNA polymerase III subunit delta</fullName>
    </submittedName>
</protein>
<dbReference type="Gene3D" id="3.40.50.300">
    <property type="entry name" value="P-loop containing nucleotide triphosphate hydrolases"/>
    <property type="match status" value="1"/>
</dbReference>
<evidence type="ECO:0000313" key="1">
    <source>
        <dbReference type="EMBL" id="ADC52130.1"/>
    </source>
</evidence>
<name>D3G1A4_ALKPO</name>
<dbReference type="eggNOG" id="COG0470">
    <property type="taxonomic scope" value="Bacteria"/>
</dbReference>
<geneLocation type="plasmid" evidence="1 2">
    <name>pBpOF4-01</name>
</geneLocation>
<proteinExistence type="predicted"/>
<dbReference type="EMBL" id="CP001879">
    <property type="protein sequence ID" value="ADC52130.1"/>
    <property type="molecule type" value="Genomic_DNA"/>
</dbReference>
<dbReference type="HOGENOM" id="CLU_006229_4_5_9"/>
<accession>D3G1A4</accession>
<dbReference type="PANTHER" id="PTHR11669">
    <property type="entry name" value="REPLICATION FACTOR C / DNA POLYMERASE III GAMMA-TAU SUBUNIT"/>
    <property type="match status" value="1"/>
</dbReference>
<dbReference type="GO" id="GO:0006261">
    <property type="term" value="P:DNA-templated DNA replication"/>
    <property type="evidence" value="ECO:0007669"/>
    <property type="project" value="TreeGrafter"/>
</dbReference>
<evidence type="ECO:0000313" key="2">
    <source>
        <dbReference type="Proteomes" id="UP000001544"/>
    </source>
</evidence>
<dbReference type="PANTHER" id="PTHR11669:SF8">
    <property type="entry name" value="DNA POLYMERASE III SUBUNIT DELTA"/>
    <property type="match status" value="1"/>
</dbReference>
<dbReference type="Proteomes" id="UP000001544">
    <property type="component" value="Plasmid pBpOF4-01"/>
</dbReference>
<dbReference type="RefSeq" id="WP_012961044.1">
    <property type="nucleotide sequence ID" value="NC_013792.1"/>
</dbReference>
<dbReference type="InterPro" id="IPR027417">
    <property type="entry name" value="P-loop_NTPase"/>
</dbReference>
<dbReference type="Pfam" id="PF13177">
    <property type="entry name" value="DNA_pol3_delta2"/>
    <property type="match status" value="1"/>
</dbReference>
<dbReference type="AlphaFoldDB" id="D3G1A4"/>
<sequence length="317" mass="35653">MSIQLNQPVAVQTLLNSLQRGTLSHAYLLQGANLEEQMRVVLFFLKKLLCGKEACEGCKVCKQISNMHHPDLICVKTDAATLKIEQVRELQKALSYCNVESDFKMVVIEKADTLTIQAQNALLKSIEEPEQQTIFFLLSSSSNNMLPTVRSRCQLLTLKPVGRSGEENIRLTQGEYSLATAYLYEHYYKGLEAASHEYIHNTVQHLIVLIEGMLSSQVEGLIHVSKAQGLWPSKSEQIAALSTMQALLQEVMYQVLGLQSLCRLYKDYPSIETIARENELPVIKKAMIGVEEAQRMMRSNTTGQMALEYAVLRLQDA</sequence>
<keyword evidence="2" id="KW-1185">Reference proteome</keyword>
<dbReference type="KEGG" id="bpf:BpOF4_20674"/>
<gene>
    <name evidence="1" type="primary">holB</name>
    <name evidence="1" type="ordered locus">BpOF4_20674</name>
</gene>
<reference evidence="1 2" key="1">
    <citation type="journal article" date="2011" name="Environ. Microbiol.">
        <title>Genome of alkaliphilic Bacillus pseudofirmus OF4 reveals adaptations that support the ability to grow in an external pH range from 7.5 to 11.4.</title>
        <authorList>
            <person name="Janto B."/>
            <person name="Ahmed A."/>
            <person name="Ito M."/>
            <person name="Liu J."/>
            <person name="Hicks D.B."/>
            <person name="Pagni S."/>
            <person name="Fackelmayer O.J."/>
            <person name="Smith T.A."/>
            <person name="Earl J."/>
            <person name="Elbourne L.D."/>
            <person name="Hassan K."/>
            <person name="Paulsen I.T."/>
            <person name="Kolsto A.B."/>
            <person name="Tourasse N.J."/>
            <person name="Ehrlich G.D."/>
            <person name="Boissy R."/>
            <person name="Ivey D.M."/>
            <person name="Li G."/>
            <person name="Xue Y."/>
            <person name="Ma Y."/>
            <person name="Hu F.Z."/>
            <person name="Krulwich T.A."/>
        </authorList>
    </citation>
    <scope>NUCLEOTIDE SEQUENCE [LARGE SCALE GENOMIC DNA]</scope>
    <source>
        <strain evidence="2">ATCC BAA-2126 / JCM 17055 / OF4</strain>
    </source>
</reference>
<organism evidence="1 2">
    <name type="scientific">Alkalihalophilus pseudofirmus (strain ATCC BAA-2126 / JCM 17055 / OF4)</name>
    <name type="common">Bacillus pseudofirmus</name>
    <dbReference type="NCBI Taxonomy" id="398511"/>
    <lineage>
        <taxon>Bacteria</taxon>
        <taxon>Bacillati</taxon>
        <taxon>Bacillota</taxon>
        <taxon>Bacilli</taxon>
        <taxon>Bacillales</taxon>
        <taxon>Bacillaceae</taxon>
        <taxon>Alkalihalophilus</taxon>
    </lineage>
</organism>
<dbReference type="InterPro" id="IPR050238">
    <property type="entry name" value="DNA_Rep/Repair_Clamp_Loader"/>
</dbReference>
<keyword evidence="1" id="KW-0614">Plasmid</keyword>
<dbReference type="SUPFAM" id="SSF52540">
    <property type="entry name" value="P-loop containing nucleoside triphosphate hydrolases"/>
    <property type="match status" value="1"/>
</dbReference>